<gene>
    <name evidence="1" type="ORF">ARMOST_06071</name>
</gene>
<sequence>MASFLINSRKSWKGLWGKHNNSSHVPNEGRPQPDPILPEIILSGCEESGQNDISIVLPLPGQRSYTDDKPVIKSSLANTPCFKLGVNELLEKLNSTLGTSYILEILSESLQSALRSCVERRDYDFGTAYARLRPYWFEPYEPASRYIVEDERNDQDMRNQWLTNKRISNWDAPPRRVWDLYANRVVPYWVVRKYPWAISHAWVYYEELKYVMTPINQNEWPVPIPKDANLDLIRIEMLNLEAEYVWLDVLCMRQKVGKQQQQELRKRQELREERIYGQEKHDEELRRTLSSGYSAPEAFRAENILPSYSAHVQEVYLDNIRLEEWKVDVPTIGWVYRKADQVVCYFSGLGRPLTTVDLVSDRSWFKRAWTLQEMNIDPIVGGMIGPEVPAELHTQLESLRQMRRDDFVFDILIQMRTRKSTNPVDRVAALVYLFHSEYIPIYDEDQSEEDAWTALVNITQDWFRADLFFFYPKPGDGKQVWRPSWNQAMKHTVSWRDPSQVMGKIQWVGEDGDWYRGPYIESCEVRGLGNASDASAQRKLRRGELCLKDSNGETHTFKIIADHTYPISDGTYTLIGSTGFPSTQSALLWVVGKMKDGKFEKLSVFSMADDRAGARLQRLGVAELRKVYLI</sequence>
<organism evidence="1 2">
    <name type="scientific">Armillaria ostoyae</name>
    <name type="common">Armillaria root rot fungus</name>
    <dbReference type="NCBI Taxonomy" id="47428"/>
    <lineage>
        <taxon>Eukaryota</taxon>
        <taxon>Fungi</taxon>
        <taxon>Dikarya</taxon>
        <taxon>Basidiomycota</taxon>
        <taxon>Agaricomycotina</taxon>
        <taxon>Agaricomycetes</taxon>
        <taxon>Agaricomycetidae</taxon>
        <taxon>Agaricales</taxon>
        <taxon>Marasmiineae</taxon>
        <taxon>Physalacriaceae</taxon>
        <taxon>Armillaria</taxon>
    </lineage>
</organism>
<dbReference type="AlphaFoldDB" id="A0A284R228"/>
<name>A0A284R228_ARMOS</name>
<keyword evidence="2" id="KW-1185">Reference proteome</keyword>
<proteinExistence type="predicted"/>
<dbReference type="OrthoDB" id="5418601at2759"/>
<evidence type="ECO:0008006" key="3">
    <source>
        <dbReference type="Google" id="ProtNLM"/>
    </source>
</evidence>
<evidence type="ECO:0000313" key="2">
    <source>
        <dbReference type="Proteomes" id="UP000219338"/>
    </source>
</evidence>
<protein>
    <recommendedName>
        <fullName evidence="3">Heterokaryon incompatibility domain-containing protein</fullName>
    </recommendedName>
</protein>
<evidence type="ECO:0000313" key="1">
    <source>
        <dbReference type="EMBL" id="SJL02735.1"/>
    </source>
</evidence>
<accession>A0A284R228</accession>
<dbReference type="EMBL" id="FUEG01000003">
    <property type="protein sequence ID" value="SJL02735.1"/>
    <property type="molecule type" value="Genomic_DNA"/>
</dbReference>
<reference evidence="2" key="1">
    <citation type="journal article" date="2017" name="Nat. Ecol. Evol.">
        <title>Genome expansion and lineage-specific genetic innovations in the forest pathogenic fungi Armillaria.</title>
        <authorList>
            <person name="Sipos G."/>
            <person name="Prasanna A.N."/>
            <person name="Walter M.C."/>
            <person name="O'Connor E."/>
            <person name="Balint B."/>
            <person name="Krizsan K."/>
            <person name="Kiss B."/>
            <person name="Hess J."/>
            <person name="Varga T."/>
            <person name="Slot J."/>
            <person name="Riley R."/>
            <person name="Boka B."/>
            <person name="Rigling D."/>
            <person name="Barry K."/>
            <person name="Lee J."/>
            <person name="Mihaltcheva S."/>
            <person name="LaButti K."/>
            <person name="Lipzen A."/>
            <person name="Waldron R."/>
            <person name="Moloney N.M."/>
            <person name="Sperisen C."/>
            <person name="Kredics L."/>
            <person name="Vagvoelgyi C."/>
            <person name="Patrignani A."/>
            <person name="Fitzpatrick D."/>
            <person name="Nagy I."/>
            <person name="Doyle S."/>
            <person name="Anderson J.B."/>
            <person name="Grigoriev I.V."/>
            <person name="Gueldener U."/>
            <person name="Muensterkoetter M."/>
            <person name="Nagy L.G."/>
        </authorList>
    </citation>
    <scope>NUCLEOTIDE SEQUENCE [LARGE SCALE GENOMIC DNA]</scope>
    <source>
        <strain evidence="2">C18/9</strain>
    </source>
</reference>
<dbReference type="Proteomes" id="UP000219338">
    <property type="component" value="Unassembled WGS sequence"/>
</dbReference>